<protein>
    <submittedName>
        <fullName evidence="2">Uncharacterized protein</fullName>
    </submittedName>
</protein>
<sequence>MIICFPVTLNLPSSRNGLISLDHNHCIPRLGSVLELDACHPPHAASWEDQTGNCSGARTTVPFACKEGADPPSRAQRHHPVSSQREGRLSTCCRRPHPSTQAPTLTHCGQRRASGAVHPERPRCCAPGEGPQSRPTQTL</sequence>
<feature type="region of interest" description="Disordered" evidence="1">
    <location>
        <begin position="65"/>
        <end position="139"/>
    </location>
</feature>
<keyword evidence="3" id="KW-1185">Reference proteome</keyword>
<name>A0ABN8YSV6_RANTA</name>
<evidence type="ECO:0000313" key="3">
    <source>
        <dbReference type="Proteomes" id="UP001176941"/>
    </source>
</evidence>
<organism evidence="2 3">
    <name type="scientific">Rangifer tarandus platyrhynchus</name>
    <name type="common">Svalbard reindeer</name>
    <dbReference type="NCBI Taxonomy" id="3082113"/>
    <lineage>
        <taxon>Eukaryota</taxon>
        <taxon>Metazoa</taxon>
        <taxon>Chordata</taxon>
        <taxon>Craniata</taxon>
        <taxon>Vertebrata</taxon>
        <taxon>Euteleostomi</taxon>
        <taxon>Mammalia</taxon>
        <taxon>Eutheria</taxon>
        <taxon>Laurasiatheria</taxon>
        <taxon>Artiodactyla</taxon>
        <taxon>Ruminantia</taxon>
        <taxon>Pecora</taxon>
        <taxon>Cervidae</taxon>
        <taxon>Odocoileinae</taxon>
        <taxon>Rangifer</taxon>
    </lineage>
</organism>
<accession>A0ABN8YSV6</accession>
<evidence type="ECO:0000313" key="2">
    <source>
        <dbReference type="EMBL" id="CAI9164180.1"/>
    </source>
</evidence>
<dbReference type="EMBL" id="OX459958">
    <property type="protein sequence ID" value="CAI9164180.1"/>
    <property type="molecule type" value="Genomic_DNA"/>
</dbReference>
<gene>
    <name evidence="2" type="ORF">MRATA1EN1_LOCUS13142</name>
</gene>
<evidence type="ECO:0000256" key="1">
    <source>
        <dbReference type="SAM" id="MobiDB-lite"/>
    </source>
</evidence>
<reference evidence="2" key="1">
    <citation type="submission" date="2023-04" db="EMBL/GenBank/DDBJ databases">
        <authorList>
            <consortium name="ELIXIR-Norway"/>
        </authorList>
    </citation>
    <scope>NUCLEOTIDE SEQUENCE [LARGE SCALE GENOMIC DNA]</scope>
</reference>
<proteinExistence type="predicted"/>
<dbReference type="Proteomes" id="UP001176941">
    <property type="component" value="Chromosome 22"/>
</dbReference>